<dbReference type="Proteomes" id="UP000006271">
    <property type="component" value="Unassembled WGS sequence"/>
</dbReference>
<accession>K5ZTM9</accession>
<name>K5ZTM9_9BACT</name>
<evidence type="ECO:0000313" key="1">
    <source>
        <dbReference type="EMBL" id="EKN14685.1"/>
    </source>
</evidence>
<proteinExistence type="predicted"/>
<organism evidence="1 2">
    <name type="scientific">Parabacteroides merdae CL03T12C32</name>
    <dbReference type="NCBI Taxonomy" id="999420"/>
    <lineage>
        <taxon>Bacteria</taxon>
        <taxon>Pseudomonadati</taxon>
        <taxon>Bacteroidota</taxon>
        <taxon>Bacteroidia</taxon>
        <taxon>Bacteroidales</taxon>
        <taxon>Tannerellaceae</taxon>
        <taxon>Parabacteroides</taxon>
    </lineage>
</organism>
<dbReference type="HOGENOM" id="CLU_3028147_0_0_10"/>
<dbReference type="EMBL" id="AGZQ01000006">
    <property type="protein sequence ID" value="EKN14685.1"/>
    <property type="molecule type" value="Genomic_DNA"/>
</dbReference>
<comment type="caution">
    <text evidence="1">The sequence shown here is derived from an EMBL/GenBank/DDBJ whole genome shotgun (WGS) entry which is preliminary data.</text>
</comment>
<dbReference type="AlphaFoldDB" id="K5ZTM9"/>
<reference evidence="1 2" key="1">
    <citation type="submission" date="2012-02" db="EMBL/GenBank/DDBJ databases">
        <title>The Genome Sequence of Parabacteroides merdae CL03T12C32.</title>
        <authorList>
            <consortium name="The Broad Institute Genome Sequencing Platform"/>
            <person name="Earl A."/>
            <person name="Ward D."/>
            <person name="Feldgarden M."/>
            <person name="Gevers D."/>
            <person name="Zitomersky N.L."/>
            <person name="Coyne M.J."/>
            <person name="Comstock L.E."/>
            <person name="Young S.K."/>
            <person name="Zeng Q."/>
            <person name="Gargeya S."/>
            <person name="Fitzgerald M."/>
            <person name="Haas B."/>
            <person name="Abouelleil A."/>
            <person name="Alvarado L."/>
            <person name="Arachchi H.M."/>
            <person name="Berlin A."/>
            <person name="Chapman S.B."/>
            <person name="Gearin G."/>
            <person name="Goldberg J."/>
            <person name="Griggs A."/>
            <person name="Gujja S."/>
            <person name="Hansen M."/>
            <person name="Heiman D."/>
            <person name="Howarth C."/>
            <person name="Larimer J."/>
            <person name="Lui A."/>
            <person name="MacDonald P.J.P."/>
            <person name="McCowen C."/>
            <person name="Montmayeur A."/>
            <person name="Murphy C."/>
            <person name="Neiman D."/>
            <person name="Pearson M."/>
            <person name="Priest M."/>
            <person name="Roberts A."/>
            <person name="Saif S."/>
            <person name="Shea T."/>
            <person name="Sisk P."/>
            <person name="Stolte C."/>
            <person name="Sykes S."/>
            <person name="Wortman J."/>
            <person name="Nusbaum C."/>
            <person name="Birren B."/>
        </authorList>
    </citation>
    <scope>NUCLEOTIDE SEQUENCE [LARGE SCALE GENOMIC DNA]</scope>
    <source>
        <strain evidence="1 2">CL03T12C32</strain>
    </source>
</reference>
<sequence>MFLFTHLWMFIFNECEQIMNMDSLIFAFYWRKLVFYPFFSNRITVILIIFTTFAT</sequence>
<evidence type="ECO:0000313" key="2">
    <source>
        <dbReference type="Proteomes" id="UP000006271"/>
    </source>
</evidence>
<protein>
    <submittedName>
        <fullName evidence="1">Uncharacterized protein</fullName>
    </submittedName>
</protein>
<gene>
    <name evidence="1" type="ORF">HMPREF1060_01362</name>
</gene>